<dbReference type="OrthoDB" id="5863505at2759"/>
<accession>A0A498S6P5</accession>
<sequence>MRSIVTVIIFLTRQVNGQYGELASLIGGALTPGIVGNGANGASDLLGNIGTLYKIAQGALQLTGTGVGILNQAAEGKWFNTILEEAKNANRGIQDRRLIGNGLDPDYSQFGINFPAPAPSDYDHEEITKLEGLIPFSANNITTETTKPTETSLITLFPEESGVSSLMEKEDRSSINTIEDNETEEVIDHSGNKENVGIKEFNEYDHVKEQTDKKLESIEKKIPKLQRFIALLHESNITENDLNELTQLLEREKAIKLKSTKSKTTSRILYTTPTGTITTDSTFQHTEETSKSFLSTPPIILRPIGSVGITDNEDNDLLPPTTPRSRARAVRIKYRPHSGSKIDSMFTTFHRPRKFPRRIAYRARLPFITNTAHINMGKSEQSEININKRVIPPIHLTDQNSNILRQPFFQHTVQNPFEQSKISLTAPIFGIFQTPAFTTPTYQQTVNAIPFATTIYPQTMNVIKSQPSSYTTILENPNKNNRLWANQERTYILGQPNIHFNSNSDLFLYNQNPS</sequence>
<dbReference type="AlphaFoldDB" id="A0A498S6P5"/>
<name>A0A498S6P5_ACAVI</name>
<proteinExistence type="predicted"/>
<dbReference type="Proteomes" id="UP000276991">
    <property type="component" value="Unassembled WGS sequence"/>
</dbReference>
<dbReference type="STRING" id="6277.A0A498S6P5"/>
<dbReference type="EMBL" id="UPTC01000209">
    <property type="protein sequence ID" value="VBB27285.1"/>
    <property type="molecule type" value="Genomic_DNA"/>
</dbReference>
<evidence type="ECO:0000313" key="2">
    <source>
        <dbReference type="Proteomes" id="UP000276991"/>
    </source>
</evidence>
<evidence type="ECO:0000313" key="1">
    <source>
        <dbReference type="EMBL" id="VBB27285.1"/>
    </source>
</evidence>
<gene>
    <name evidence="1" type="ORF">NAV_LOCUS2115</name>
</gene>
<keyword evidence="2" id="KW-1185">Reference proteome</keyword>
<organism evidence="1 2">
    <name type="scientific">Acanthocheilonema viteae</name>
    <name type="common">Filarial nematode worm</name>
    <name type="synonym">Dipetalonema viteae</name>
    <dbReference type="NCBI Taxonomy" id="6277"/>
    <lineage>
        <taxon>Eukaryota</taxon>
        <taxon>Metazoa</taxon>
        <taxon>Ecdysozoa</taxon>
        <taxon>Nematoda</taxon>
        <taxon>Chromadorea</taxon>
        <taxon>Rhabditida</taxon>
        <taxon>Spirurina</taxon>
        <taxon>Spiruromorpha</taxon>
        <taxon>Filarioidea</taxon>
        <taxon>Onchocercidae</taxon>
        <taxon>Acanthocheilonema</taxon>
    </lineage>
</organism>
<reference evidence="1 2" key="1">
    <citation type="submission" date="2018-08" db="EMBL/GenBank/DDBJ databases">
        <authorList>
            <person name="Laetsch R D."/>
            <person name="Stevens L."/>
            <person name="Kumar S."/>
            <person name="Blaxter L. M."/>
        </authorList>
    </citation>
    <scope>NUCLEOTIDE SEQUENCE [LARGE SCALE GENOMIC DNA]</scope>
</reference>
<protein>
    <submittedName>
        <fullName evidence="1">Uncharacterized protein</fullName>
    </submittedName>
</protein>